<name>A0A0C2NGM2_THEKT</name>
<accession>A0A0C2NGM2</accession>
<sequence>MWMSTQAFHNRSAVNLESSSAMAVLAAHISSTEIAALGLRAAKRNLYLDPSLERPLKKAIEVQSTGFQALQLVRGLLLSGHGYLRGPHLQSAIKSALLQLREQLRNCAKLNSPVHRFDNASINFLAGLDNNKWPNISKTVSQKIADKAIVFCVQNIPPVVVSCTPEEWESPCYLRLTPSSYKVVGWIFLSQI</sequence>
<reference evidence="1 2" key="1">
    <citation type="journal article" date="2014" name="Genome Biol. Evol.">
        <title>The genome of the myxosporean Thelohanellus kitauei shows adaptations to nutrient acquisition within its fish host.</title>
        <authorList>
            <person name="Yang Y."/>
            <person name="Xiong J."/>
            <person name="Zhou Z."/>
            <person name="Huo F."/>
            <person name="Miao W."/>
            <person name="Ran C."/>
            <person name="Liu Y."/>
            <person name="Zhang J."/>
            <person name="Feng J."/>
            <person name="Wang M."/>
            <person name="Wang M."/>
            <person name="Wang L."/>
            <person name="Yao B."/>
        </authorList>
    </citation>
    <scope>NUCLEOTIDE SEQUENCE [LARGE SCALE GENOMIC DNA]</scope>
    <source>
        <strain evidence="1">Wuqing</strain>
    </source>
</reference>
<evidence type="ECO:0000313" key="1">
    <source>
        <dbReference type="EMBL" id="KII73117.1"/>
    </source>
</evidence>
<proteinExistence type="predicted"/>
<dbReference type="Proteomes" id="UP000031668">
    <property type="component" value="Unassembled WGS sequence"/>
</dbReference>
<comment type="caution">
    <text evidence="1">The sequence shown here is derived from an EMBL/GenBank/DDBJ whole genome shotgun (WGS) entry which is preliminary data.</text>
</comment>
<protein>
    <submittedName>
        <fullName evidence="1">Uncharacterized protein</fullName>
    </submittedName>
</protein>
<gene>
    <name evidence="1" type="ORF">RF11_03612</name>
</gene>
<dbReference type="AlphaFoldDB" id="A0A0C2NGM2"/>
<dbReference type="EMBL" id="JWZT01000994">
    <property type="protein sequence ID" value="KII73117.1"/>
    <property type="molecule type" value="Genomic_DNA"/>
</dbReference>
<organism evidence="1 2">
    <name type="scientific">Thelohanellus kitauei</name>
    <name type="common">Myxosporean</name>
    <dbReference type="NCBI Taxonomy" id="669202"/>
    <lineage>
        <taxon>Eukaryota</taxon>
        <taxon>Metazoa</taxon>
        <taxon>Cnidaria</taxon>
        <taxon>Myxozoa</taxon>
        <taxon>Myxosporea</taxon>
        <taxon>Bivalvulida</taxon>
        <taxon>Platysporina</taxon>
        <taxon>Myxobolidae</taxon>
        <taxon>Thelohanellus</taxon>
    </lineage>
</organism>
<keyword evidence="2" id="KW-1185">Reference proteome</keyword>
<evidence type="ECO:0000313" key="2">
    <source>
        <dbReference type="Proteomes" id="UP000031668"/>
    </source>
</evidence>